<evidence type="ECO:0000313" key="3">
    <source>
        <dbReference type="Proteomes" id="UP000290572"/>
    </source>
</evidence>
<evidence type="ECO:0000256" key="1">
    <source>
        <dbReference type="SAM" id="MobiDB-lite"/>
    </source>
</evidence>
<proteinExistence type="predicted"/>
<accession>A0A498NP53</accession>
<organism evidence="2 3">
    <name type="scientific">Labeo rohita</name>
    <name type="common">Indian major carp</name>
    <name type="synonym">Cyprinus rohita</name>
    <dbReference type="NCBI Taxonomy" id="84645"/>
    <lineage>
        <taxon>Eukaryota</taxon>
        <taxon>Metazoa</taxon>
        <taxon>Chordata</taxon>
        <taxon>Craniata</taxon>
        <taxon>Vertebrata</taxon>
        <taxon>Euteleostomi</taxon>
        <taxon>Actinopterygii</taxon>
        <taxon>Neopterygii</taxon>
        <taxon>Teleostei</taxon>
        <taxon>Ostariophysi</taxon>
        <taxon>Cypriniformes</taxon>
        <taxon>Cyprinidae</taxon>
        <taxon>Labeoninae</taxon>
        <taxon>Labeonini</taxon>
        <taxon>Labeo</taxon>
    </lineage>
</organism>
<sequence>MLGPPALSPEATEMKEPLPKVLTSSSCSSSEDDTSSSSQEKKSCRNIQLDESMQTFALVAEKASGSSLAADWTMVFG</sequence>
<gene>
    <name evidence="2" type="ORF">ROHU_004324</name>
</gene>
<feature type="region of interest" description="Disordered" evidence="1">
    <location>
        <begin position="1"/>
        <end position="46"/>
    </location>
</feature>
<dbReference type="EMBL" id="QBIY01011272">
    <property type="protein sequence ID" value="RXN33327.1"/>
    <property type="molecule type" value="Genomic_DNA"/>
</dbReference>
<dbReference type="AlphaFoldDB" id="A0A498NP53"/>
<evidence type="ECO:0000313" key="2">
    <source>
        <dbReference type="EMBL" id="RXN33327.1"/>
    </source>
</evidence>
<reference evidence="2 3" key="1">
    <citation type="submission" date="2018-03" db="EMBL/GenBank/DDBJ databases">
        <title>Draft genome sequence of Rohu Carp (Labeo rohita).</title>
        <authorList>
            <person name="Das P."/>
            <person name="Kushwaha B."/>
            <person name="Joshi C.G."/>
            <person name="Kumar D."/>
            <person name="Nagpure N.S."/>
            <person name="Sahoo L."/>
            <person name="Das S.P."/>
            <person name="Bit A."/>
            <person name="Patnaik S."/>
            <person name="Meher P.K."/>
            <person name="Jayasankar P."/>
            <person name="Koringa P.G."/>
            <person name="Patel N.V."/>
            <person name="Hinsu A.T."/>
            <person name="Kumar R."/>
            <person name="Pandey M."/>
            <person name="Agarwal S."/>
            <person name="Srivastava S."/>
            <person name="Singh M."/>
            <person name="Iquebal M.A."/>
            <person name="Jaiswal S."/>
            <person name="Angadi U.B."/>
            <person name="Kumar N."/>
            <person name="Raza M."/>
            <person name="Shah T.M."/>
            <person name="Rai A."/>
            <person name="Jena J.K."/>
        </authorList>
    </citation>
    <scope>NUCLEOTIDE SEQUENCE [LARGE SCALE GENOMIC DNA]</scope>
    <source>
        <strain evidence="2">DASCIFA01</strain>
        <tissue evidence="2">Testis</tissue>
    </source>
</reference>
<name>A0A498NP53_LABRO</name>
<dbReference type="Proteomes" id="UP000290572">
    <property type="component" value="Unassembled WGS sequence"/>
</dbReference>
<keyword evidence="3" id="KW-1185">Reference proteome</keyword>
<protein>
    <submittedName>
        <fullName evidence="2">Uncharacterized protein</fullName>
    </submittedName>
</protein>
<comment type="caution">
    <text evidence="2">The sequence shown here is derived from an EMBL/GenBank/DDBJ whole genome shotgun (WGS) entry which is preliminary data.</text>
</comment>